<sequence length="39" mass="4597">MSHYFCQTVFKAEFLSSGRRFQGSGSEDRKKVISSYYRL</sequence>
<name>A0A1I7SPL5_BURXY</name>
<dbReference type="AlphaFoldDB" id="A0A1I7SPL5"/>
<protein>
    <submittedName>
        <fullName evidence="2">Uncharacterized protein</fullName>
    </submittedName>
</protein>
<dbReference type="WBParaSite" id="BXY_1500800.1">
    <property type="protein sequence ID" value="BXY_1500800.1"/>
    <property type="gene ID" value="BXY_1500800"/>
</dbReference>
<evidence type="ECO:0000313" key="2">
    <source>
        <dbReference type="WBParaSite" id="BXY_1500800.1"/>
    </source>
</evidence>
<evidence type="ECO:0000313" key="1">
    <source>
        <dbReference type="Proteomes" id="UP000095284"/>
    </source>
</evidence>
<proteinExistence type="predicted"/>
<reference evidence="2" key="1">
    <citation type="submission" date="2016-11" db="UniProtKB">
        <authorList>
            <consortium name="WormBaseParasite"/>
        </authorList>
    </citation>
    <scope>IDENTIFICATION</scope>
</reference>
<accession>A0A1I7SPL5</accession>
<dbReference type="Proteomes" id="UP000095284">
    <property type="component" value="Unplaced"/>
</dbReference>
<organism evidence="1 2">
    <name type="scientific">Bursaphelenchus xylophilus</name>
    <name type="common">Pinewood nematode worm</name>
    <name type="synonym">Aphelenchoides xylophilus</name>
    <dbReference type="NCBI Taxonomy" id="6326"/>
    <lineage>
        <taxon>Eukaryota</taxon>
        <taxon>Metazoa</taxon>
        <taxon>Ecdysozoa</taxon>
        <taxon>Nematoda</taxon>
        <taxon>Chromadorea</taxon>
        <taxon>Rhabditida</taxon>
        <taxon>Tylenchina</taxon>
        <taxon>Tylenchomorpha</taxon>
        <taxon>Aphelenchoidea</taxon>
        <taxon>Aphelenchoididae</taxon>
        <taxon>Bursaphelenchus</taxon>
    </lineage>
</organism>